<dbReference type="AlphaFoldDB" id="A0AAN9K2I6"/>
<protein>
    <submittedName>
        <fullName evidence="1">Uncharacterized protein</fullName>
    </submittedName>
</protein>
<proteinExistence type="predicted"/>
<comment type="caution">
    <text evidence="1">The sequence shown here is derived from an EMBL/GenBank/DDBJ whole genome shotgun (WGS) entry which is preliminary data.</text>
</comment>
<dbReference type="EMBL" id="JAYMYQ010000010">
    <property type="protein sequence ID" value="KAK7308731.1"/>
    <property type="molecule type" value="Genomic_DNA"/>
</dbReference>
<dbReference type="Proteomes" id="UP001367508">
    <property type="component" value="Unassembled WGS sequence"/>
</dbReference>
<gene>
    <name evidence="1" type="ORF">VNO77_42357</name>
</gene>
<keyword evidence="2" id="KW-1185">Reference proteome</keyword>
<name>A0AAN9K2I6_CANGL</name>
<reference evidence="1 2" key="1">
    <citation type="submission" date="2024-01" db="EMBL/GenBank/DDBJ databases">
        <title>The genomes of 5 underutilized Papilionoideae crops provide insights into root nodulation and disease resistanc.</title>
        <authorList>
            <person name="Jiang F."/>
        </authorList>
    </citation>
    <scope>NUCLEOTIDE SEQUENCE [LARGE SCALE GENOMIC DNA]</scope>
    <source>
        <strain evidence="1">LVBAO_FW01</strain>
        <tissue evidence="1">Leaves</tissue>
    </source>
</reference>
<sequence length="85" mass="9794">MPHSSTCNWLFEAGNSNLPFPITYALCRQVTFHPFGHQLTITLAEQMLLFQREEAKIIAWESLQKAKVEAAIRKLEVYSSSQYAY</sequence>
<organism evidence="1 2">
    <name type="scientific">Canavalia gladiata</name>
    <name type="common">Sword bean</name>
    <name type="synonym">Dolichos gladiatus</name>
    <dbReference type="NCBI Taxonomy" id="3824"/>
    <lineage>
        <taxon>Eukaryota</taxon>
        <taxon>Viridiplantae</taxon>
        <taxon>Streptophyta</taxon>
        <taxon>Embryophyta</taxon>
        <taxon>Tracheophyta</taxon>
        <taxon>Spermatophyta</taxon>
        <taxon>Magnoliopsida</taxon>
        <taxon>eudicotyledons</taxon>
        <taxon>Gunneridae</taxon>
        <taxon>Pentapetalae</taxon>
        <taxon>rosids</taxon>
        <taxon>fabids</taxon>
        <taxon>Fabales</taxon>
        <taxon>Fabaceae</taxon>
        <taxon>Papilionoideae</taxon>
        <taxon>50 kb inversion clade</taxon>
        <taxon>NPAAA clade</taxon>
        <taxon>indigoferoid/millettioid clade</taxon>
        <taxon>Phaseoleae</taxon>
        <taxon>Canavalia</taxon>
    </lineage>
</organism>
<accession>A0AAN9K2I6</accession>
<evidence type="ECO:0000313" key="1">
    <source>
        <dbReference type="EMBL" id="KAK7308731.1"/>
    </source>
</evidence>
<evidence type="ECO:0000313" key="2">
    <source>
        <dbReference type="Proteomes" id="UP001367508"/>
    </source>
</evidence>